<evidence type="ECO:0000256" key="3">
    <source>
        <dbReference type="PROSITE-ProRule" id="PRU00076"/>
    </source>
</evidence>
<dbReference type="PROSITE" id="PS51034">
    <property type="entry name" value="ZP_2"/>
    <property type="match status" value="1"/>
</dbReference>
<name>A0A6F9DTU0_9ASCI</name>
<feature type="disulfide bond" evidence="3">
    <location>
        <begin position="116"/>
        <end position="125"/>
    </location>
</feature>
<gene>
    <name evidence="8" type="primary">Sned1-002</name>
</gene>
<proteinExistence type="evidence at transcript level"/>
<dbReference type="InterPro" id="IPR001507">
    <property type="entry name" value="ZP_dom"/>
</dbReference>
<accession>A0A6F9DTU0</accession>
<dbReference type="AlphaFoldDB" id="A0A6F9DTU0"/>
<dbReference type="Gene3D" id="2.10.25.10">
    <property type="entry name" value="Laminin"/>
    <property type="match status" value="1"/>
</dbReference>
<evidence type="ECO:0000259" key="6">
    <source>
        <dbReference type="PROSITE" id="PS50026"/>
    </source>
</evidence>
<evidence type="ECO:0000259" key="7">
    <source>
        <dbReference type="PROSITE" id="PS51034"/>
    </source>
</evidence>
<evidence type="ECO:0000256" key="1">
    <source>
        <dbReference type="ARBA" id="ARBA00022729"/>
    </source>
</evidence>
<evidence type="ECO:0000313" key="8">
    <source>
        <dbReference type="EMBL" id="CAB3266430.1"/>
    </source>
</evidence>
<keyword evidence="4 8" id="KW-0812">Transmembrane</keyword>
<keyword evidence="1 5" id="KW-0732">Signal</keyword>
<dbReference type="InterPro" id="IPR000742">
    <property type="entry name" value="EGF"/>
</dbReference>
<evidence type="ECO:0000256" key="5">
    <source>
        <dbReference type="SAM" id="SignalP"/>
    </source>
</evidence>
<evidence type="ECO:0000256" key="4">
    <source>
        <dbReference type="SAM" id="Phobius"/>
    </source>
</evidence>
<dbReference type="PROSITE" id="PS50026">
    <property type="entry name" value="EGF_3"/>
    <property type="match status" value="1"/>
</dbReference>
<feature type="transmembrane region" description="Helical" evidence="4">
    <location>
        <begin position="530"/>
        <end position="552"/>
    </location>
</feature>
<feature type="domain" description="EGF-like" evidence="6">
    <location>
        <begin position="84"/>
        <end position="126"/>
    </location>
</feature>
<dbReference type="PANTHER" id="PTHR14002">
    <property type="entry name" value="ENDOGLIN/TGF-BETA RECEPTOR TYPE III"/>
    <property type="match status" value="1"/>
</dbReference>
<feature type="chain" id="PRO_5026038652" evidence="5">
    <location>
        <begin position="19"/>
        <end position="566"/>
    </location>
</feature>
<dbReference type="Gene3D" id="2.60.40.3210">
    <property type="entry name" value="Zona pellucida, ZP-N domain"/>
    <property type="match status" value="1"/>
</dbReference>
<keyword evidence="3" id="KW-0245">EGF-like domain</keyword>
<dbReference type="SUPFAM" id="SSF57196">
    <property type="entry name" value="EGF/Laminin"/>
    <property type="match status" value="1"/>
</dbReference>
<protein>
    <submittedName>
        <fullName evidence="8">Transmembrane protein Vc569</fullName>
    </submittedName>
</protein>
<keyword evidence="4" id="KW-1133">Transmembrane helix</keyword>
<dbReference type="EMBL" id="LR790568">
    <property type="protein sequence ID" value="CAB3266430.1"/>
    <property type="molecule type" value="mRNA"/>
</dbReference>
<organism evidence="8">
    <name type="scientific">Phallusia mammillata</name>
    <dbReference type="NCBI Taxonomy" id="59560"/>
    <lineage>
        <taxon>Eukaryota</taxon>
        <taxon>Metazoa</taxon>
        <taxon>Chordata</taxon>
        <taxon>Tunicata</taxon>
        <taxon>Ascidiacea</taxon>
        <taxon>Phlebobranchia</taxon>
        <taxon>Ascidiidae</taxon>
        <taxon>Phallusia</taxon>
    </lineage>
</organism>
<feature type="signal peptide" evidence="5">
    <location>
        <begin position="1"/>
        <end position="18"/>
    </location>
</feature>
<feature type="domain" description="ZP" evidence="7">
    <location>
        <begin position="176"/>
        <end position="460"/>
    </location>
</feature>
<dbReference type="PANTHER" id="PTHR14002:SF43">
    <property type="entry name" value="DELTA-LIKE PROTEIN"/>
    <property type="match status" value="1"/>
</dbReference>
<dbReference type="SMART" id="SM00181">
    <property type="entry name" value="EGF"/>
    <property type="match status" value="2"/>
</dbReference>
<dbReference type="CDD" id="cd00054">
    <property type="entry name" value="EGF_CA"/>
    <property type="match status" value="1"/>
</dbReference>
<dbReference type="PROSITE" id="PS00022">
    <property type="entry name" value="EGF_1"/>
    <property type="match status" value="1"/>
</dbReference>
<reference evidence="8" key="1">
    <citation type="submission" date="2020-04" db="EMBL/GenBank/DDBJ databases">
        <authorList>
            <person name="Neveu A P."/>
        </authorList>
    </citation>
    <scope>NUCLEOTIDE SEQUENCE</scope>
    <source>
        <tissue evidence="8">Whole embryo</tissue>
    </source>
</reference>
<keyword evidence="2 3" id="KW-1015">Disulfide bond</keyword>
<comment type="caution">
    <text evidence="3">Lacks conserved residue(s) required for the propagation of feature annotation.</text>
</comment>
<evidence type="ECO:0000256" key="2">
    <source>
        <dbReference type="ARBA" id="ARBA00023157"/>
    </source>
</evidence>
<keyword evidence="4" id="KW-0472">Membrane</keyword>
<sequence length="566" mass="62898">MLFMCVFLCFLFGKRVFGEYSGQPIECDPPCNESTTVCTQYLGDFTCLIVNNSPDQKCVPKCRDPEDCLELTNGETMCNYGRMVLHFCDSQPCRNGATCSERKNLIGINVGFRCQCTPQWVGVICDRPKSDACTPDPCQNGCRCMSSCRHERGYQCIGEETGYIGTNCDIAVPSVDCGENEMVVGISRAFYEEFDGSIENSFMFANPSANQQVQSDDQCAAEISTNGDVQLRISLPFIGQCGTRMGNDSVAEGIVFENRIWINRNTNLKIDMPVPVLDFSCVYARQYDIMSSLEPLTDPNVVKIVRSGSFEANVEMCKISSCPQKCPTQYQVLNEAVYTIGEMIHVRINVETNQKLLNQPDLVLTVEDIFLSCSSDIFMPEFAQIVAETSSCPGNPGFPFSVTSGQIASPHSVCLSFQVPKAANCDLFFLHARLSLCAAVNVKSCEHPNFAYCASRSKRSSDDHDVMSNDVTYTFIGPIHILRGSRGRKIEQLLIDGQPGNVVTFTDDKDPDDYPSTPPTNRHSGDLMRVFLVLGICAIATTSFIIFAFYFIRRWKSNRRTLALET</sequence>